<name>A0A3Q9UWW9_9MICO</name>
<gene>
    <name evidence="1" type="ORF">C1I64_02915</name>
</gene>
<evidence type="ECO:0000313" key="2">
    <source>
        <dbReference type="Proteomes" id="UP000285317"/>
    </source>
</evidence>
<dbReference type="EMBL" id="CP028137">
    <property type="protein sequence ID" value="AZZ51095.1"/>
    <property type="molecule type" value="Genomic_DNA"/>
</dbReference>
<proteinExistence type="predicted"/>
<dbReference type="KEGG" id="rfs:C1I64_02915"/>
<dbReference type="AlphaFoldDB" id="A0A3Q9UWW9"/>
<organism evidence="1 2">
    <name type="scientific">Rathayibacter festucae DSM 15932</name>
    <dbReference type="NCBI Taxonomy" id="1328866"/>
    <lineage>
        <taxon>Bacteria</taxon>
        <taxon>Bacillati</taxon>
        <taxon>Actinomycetota</taxon>
        <taxon>Actinomycetes</taxon>
        <taxon>Micrococcales</taxon>
        <taxon>Microbacteriaceae</taxon>
        <taxon>Rathayibacter</taxon>
    </lineage>
</organism>
<sequence length="298" mass="31180">MSPADPSPAAASPSAVRRRRGGTAALAALAVVLLLTGASDLSAAAAPATEVPGIRMWTDLAGGVDESGFDPGDIVSDEVFFDGGALGPLTVQAFLNARVPSCAGTDVPCLRDYAEDTGDVAADEQCDAYLGGQDVSAAEIVSAVAGACDVSPAVLLTLLQKEQSLVTDSAPSERQFRSATGYGCPDTADCDSDYFGFFGQVYGAAWQFQRYRNPDSSFDWYPVGETSEIQYSPDAACGTAPVRIENAATAGLYYYTPYQPNAAALANLYGSGDACSAYGNRNFWRIFSNWFGDPRAGE</sequence>
<evidence type="ECO:0000313" key="1">
    <source>
        <dbReference type="EMBL" id="AZZ51095.1"/>
    </source>
</evidence>
<accession>A0A3Q9UWW9</accession>
<dbReference type="Proteomes" id="UP000285317">
    <property type="component" value="Chromosome"/>
</dbReference>
<dbReference type="RefSeq" id="WP_127886144.1">
    <property type="nucleotide sequence ID" value="NZ_CP028137.1"/>
</dbReference>
<protein>
    <submittedName>
        <fullName evidence="1">Hemagglutinin</fullName>
    </submittedName>
</protein>
<reference evidence="1 2" key="1">
    <citation type="submission" date="2018-03" db="EMBL/GenBank/DDBJ databases">
        <title>Bacteriophage NCPPB3778 and a type I-E CRISPR drive the evolution of the US Biological Select Agent, Rathayibacter toxicus.</title>
        <authorList>
            <person name="Davis E.W.II."/>
            <person name="Tabima J.F."/>
            <person name="Weisberg A.J."/>
            <person name="Dantas Lopes L."/>
            <person name="Wiseman M.S."/>
            <person name="Wiseman M.S."/>
            <person name="Pupko T."/>
            <person name="Belcher M.S."/>
            <person name="Sechler A.J."/>
            <person name="Tancos M.A."/>
            <person name="Schroeder B.K."/>
            <person name="Murray T.D."/>
            <person name="Luster D.G."/>
            <person name="Schneider W.L."/>
            <person name="Rogers E."/>
            <person name="Andreote F.D."/>
            <person name="Grunwald N.J."/>
            <person name="Putnam M.L."/>
            <person name="Chang J.H."/>
        </authorList>
    </citation>
    <scope>NUCLEOTIDE SEQUENCE [LARGE SCALE GENOMIC DNA]</scope>
    <source>
        <strain evidence="1 2">DSM 15932</strain>
    </source>
</reference>